<dbReference type="InterPro" id="IPR042518">
    <property type="entry name" value="SirC_C"/>
</dbReference>
<evidence type="ECO:0000313" key="18">
    <source>
        <dbReference type="Proteomes" id="UP000284962"/>
    </source>
</evidence>
<dbReference type="GO" id="GO:0004325">
    <property type="term" value="F:ferrochelatase activity"/>
    <property type="evidence" value="ECO:0007669"/>
    <property type="project" value="InterPro"/>
</dbReference>
<dbReference type="EMBL" id="QSFS01000019">
    <property type="protein sequence ID" value="RHA66381.1"/>
    <property type="molecule type" value="Genomic_DNA"/>
</dbReference>
<evidence type="ECO:0000313" key="7">
    <source>
        <dbReference type="EMBL" id="RGK44356.1"/>
    </source>
</evidence>
<comment type="pathway">
    <text evidence="1">Porphyrin-containing compound metabolism; siroheme biosynthesis; sirohydrochlorin from precorrin-2: step 1/1.</text>
</comment>
<comment type="catalytic activity">
    <reaction evidence="6">
        <text>precorrin-2 + NAD(+) = sirohydrochlorin + NADH + 2 H(+)</text>
        <dbReference type="Rhea" id="RHEA:15613"/>
        <dbReference type="ChEBI" id="CHEBI:15378"/>
        <dbReference type="ChEBI" id="CHEBI:57540"/>
        <dbReference type="ChEBI" id="CHEBI:57945"/>
        <dbReference type="ChEBI" id="CHEBI:58351"/>
        <dbReference type="ChEBI" id="CHEBI:58827"/>
        <dbReference type="EC" id="1.3.1.76"/>
    </reaction>
</comment>
<keyword evidence="3" id="KW-0560">Oxidoreductase</keyword>
<keyword evidence="4" id="KW-0520">NAD</keyword>
<dbReference type="NCBIfam" id="TIGR01470">
    <property type="entry name" value="cysG_Nterm"/>
    <property type="match status" value="1"/>
</dbReference>
<dbReference type="Proteomes" id="UP000284962">
    <property type="component" value="Unassembled WGS sequence"/>
</dbReference>
<evidence type="ECO:0000256" key="6">
    <source>
        <dbReference type="ARBA" id="ARBA00047561"/>
    </source>
</evidence>
<dbReference type="AlphaFoldDB" id="A0A395XJ01"/>
<keyword evidence="5" id="KW-0627">Porphyrin biosynthesis</keyword>
<evidence type="ECO:0000313" key="8">
    <source>
        <dbReference type="EMBL" id="RGW51683.1"/>
    </source>
</evidence>
<evidence type="ECO:0000256" key="3">
    <source>
        <dbReference type="ARBA" id="ARBA00023002"/>
    </source>
</evidence>
<dbReference type="Proteomes" id="UP000266376">
    <property type="component" value="Unassembled WGS sequence"/>
</dbReference>
<evidence type="ECO:0000313" key="17">
    <source>
        <dbReference type="Proteomes" id="UP000284152"/>
    </source>
</evidence>
<evidence type="ECO:0000256" key="1">
    <source>
        <dbReference type="ARBA" id="ARBA00005010"/>
    </source>
</evidence>
<dbReference type="SUPFAM" id="SSF75615">
    <property type="entry name" value="Siroheme synthase middle domains-like"/>
    <property type="match status" value="1"/>
</dbReference>
<dbReference type="InterPro" id="IPR036291">
    <property type="entry name" value="NAD(P)-bd_dom_sf"/>
</dbReference>
<dbReference type="Proteomes" id="UP000284152">
    <property type="component" value="Unassembled WGS sequence"/>
</dbReference>
<dbReference type="EMBL" id="QSEW01000008">
    <property type="protein sequence ID" value="RGZ99624.1"/>
    <property type="molecule type" value="Genomic_DNA"/>
</dbReference>
<gene>
    <name evidence="11" type="ORF">DW054_12480</name>
    <name evidence="10" type="ORF">DW924_14010</name>
    <name evidence="9" type="ORF">DW957_08690</name>
    <name evidence="8" type="ORF">DWV67_11225</name>
    <name evidence="13" type="ORF">DWZ24_02430</name>
    <name evidence="12" type="ORF">DWZ98_12190</name>
    <name evidence="7" type="ORF">DXD10_14730</name>
</gene>
<comment type="caution">
    <text evidence="8">The sequence shown here is derived from an EMBL/GenBank/DDBJ whole genome shotgun (WGS) entry which is preliminary data.</text>
</comment>
<dbReference type="Gene3D" id="1.10.8.610">
    <property type="entry name" value="SirC, precorrin-2 dehydrogenase, C-terminal helical domain-like"/>
    <property type="match status" value="1"/>
</dbReference>
<dbReference type="GO" id="GO:0019354">
    <property type="term" value="P:siroheme biosynthetic process"/>
    <property type="evidence" value="ECO:0007669"/>
    <property type="project" value="UniProtKB-UniPathway"/>
</dbReference>
<evidence type="ECO:0000313" key="14">
    <source>
        <dbReference type="Proteomes" id="UP000261208"/>
    </source>
</evidence>
<evidence type="ECO:0000256" key="2">
    <source>
        <dbReference type="ARBA" id="ARBA00012400"/>
    </source>
</evidence>
<proteinExistence type="predicted"/>
<organism evidence="8 15">
    <name type="scientific">Dorea formicigenerans</name>
    <dbReference type="NCBI Taxonomy" id="39486"/>
    <lineage>
        <taxon>Bacteria</taxon>
        <taxon>Bacillati</taxon>
        <taxon>Bacillota</taxon>
        <taxon>Clostridia</taxon>
        <taxon>Lachnospirales</taxon>
        <taxon>Lachnospiraceae</taxon>
        <taxon>Dorea</taxon>
    </lineage>
</organism>
<dbReference type="InterPro" id="IPR006367">
    <property type="entry name" value="Sirohaem_synthase_N"/>
</dbReference>
<dbReference type="EMBL" id="QRPD01000011">
    <property type="protein sequence ID" value="RHL86439.1"/>
    <property type="molecule type" value="Genomic_DNA"/>
</dbReference>
<dbReference type="Proteomes" id="UP000285652">
    <property type="component" value="Unassembled WGS sequence"/>
</dbReference>
<dbReference type="EMBL" id="QSQQ01000024">
    <property type="protein sequence ID" value="RGK44356.1"/>
    <property type="molecule type" value="Genomic_DNA"/>
</dbReference>
<dbReference type="EC" id="1.3.1.76" evidence="2"/>
<dbReference type="PANTHER" id="PTHR35330:SF1">
    <property type="entry name" value="SIROHEME BIOSYNTHESIS PROTEIN MET8"/>
    <property type="match status" value="1"/>
</dbReference>
<evidence type="ECO:0000313" key="15">
    <source>
        <dbReference type="Proteomes" id="UP000266376"/>
    </source>
</evidence>
<dbReference type="EMBL" id="QRNS01000022">
    <property type="protein sequence ID" value="RHK61377.1"/>
    <property type="molecule type" value="Genomic_DNA"/>
</dbReference>
<dbReference type="Pfam" id="PF13241">
    <property type="entry name" value="NAD_binding_7"/>
    <property type="match status" value="1"/>
</dbReference>
<evidence type="ECO:0000313" key="20">
    <source>
        <dbReference type="Proteomes" id="UP000285652"/>
    </source>
</evidence>
<accession>A0A395XJ01</accession>
<evidence type="ECO:0000313" key="9">
    <source>
        <dbReference type="EMBL" id="RGZ99624.1"/>
    </source>
</evidence>
<name>A0A395XJ01_9FIRM</name>
<dbReference type="SUPFAM" id="SSF51735">
    <property type="entry name" value="NAD(P)-binding Rossmann-fold domains"/>
    <property type="match status" value="1"/>
</dbReference>
<sequence>MAYFPMFVNLKDQPCLVVGGGMVAYRKVKVLLDFEARVVVVGENICDKIYEIVKKSNQLELQKKCFEDADCDNMFMVIAATDDKELNHHIAGICNSKGIMVNAVDQKEDCSFIFSSYIKEKNLIAAFSSGGNSPVLAQYLKSQEKEILTPFLGELNEYMGKIRKRVIEKYDTEEKRKEIFKEIVNTAIENGELPQE</sequence>
<dbReference type="GO" id="GO:0043115">
    <property type="term" value="F:precorrin-2 dehydrogenase activity"/>
    <property type="evidence" value="ECO:0007669"/>
    <property type="project" value="UniProtKB-EC"/>
</dbReference>
<evidence type="ECO:0000313" key="10">
    <source>
        <dbReference type="EMBL" id="RHA66381.1"/>
    </source>
</evidence>
<evidence type="ECO:0000313" key="19">
    <source>
        <dbReference type="Proteomes" id="UP000285642"/>
    </source>
</evidence>
<evidence type="ECO:0000256" key="4">
    <source>
        <dbReference type="ARBA" id="ARBA00023027"/>
    </source>
</evidence>
<evidence type="ECO:0000313" key="12">
    <source>
        <dbReference type="EMBL" id="RHL86439.1"/>
    </source>
</evidence>
<dbReference type="Proteomes" id="UP000285642">
    <property type="component" value="Unassembled WGS sequence"/>
</dbReference>
<dbReference type="Proteomes" id="UP000283325">
    <property type="component" value="Unassembled WGS sequence"/>
</dbReference>
<dbReference type="EMBL" id="QRQQ01000001">
    <property type="protein sequence ID" value="RHN19406.1"/>
    <property type="molecule type" value="Genomic_DNA"/>
</dbReference>
<dbReference type="Gene3D" id="3.40.50.720">
    <property type="entry name" value="NAD(P)-binding Rossmann-like Domain"/>
    <property type="match status" value="1"/>
</dbReference>
<protein>
    <recommendedName>
        <fullName evidence="2">precorrin-2 dehydrogenase</fullName>
        <ecNumber evidence="2">1.3.1.76</ecNumber>
    </recommendedName>
</protein>
<dbReference type="UniPathway" id="UPA00262">
    <property type="reaction ID" value="UER00222"/>
</dbReference>
<evidence type="ECO:0000313" key="11">
    <source>
        <dbReference type="EMBL" id="RHK61377.1"/>
    </source>
</evidence>
<dbReference type="PANTHER" id="PTHR35330">
    <property type="entry name" value="SIROHEME BIOSYNTHESIS PROTEIN MET8"/>
    <property type="match status" value="1"/>
</dbReference>
<dbReference type="EMBL" id="QSAJ01000028">
    <property type="protein sequence ID" value="RGW51683.1"/>
    <property type="molecule type" value="Genomic_DNA"/>
</dbReference>
<evidence type="ECO:0000313" key="13">
    <source>
        <dbReference type="EMBL" id="RHN19406.1"/>
    </source>
</evidence>
<dbReference type="InterPro" id="IPR028161">
    <property type="entry name" value="Met8-like"/>
</dbReference>
<dbReference type="Proteomes" id="UP000261208">
    <property type="component" value="Unassembled WGS sequence"/>
</dbReference>
<evidence type="ECO:0000313" key="16">
    <source>
        <dbReference type="Proteomes" id="UP000283325"/>
    </source>
</evidence>
<reference evidence="14 15" key="1">
    <citation type="submission" date="2018-08" db="EMBL/GenBank/DDBJ databases">
        <title>A genome reference for cultivated species of the human gut microbiota.</title>
        <authorList>
            <person name="Zou Y."/>
            <person name="Xue W."/>
            <person name="Luo G."/>
        </authorList>
    </citation>
    <scope>NUCLEOTIDE SEQUENCE [LARGE SCALE GENOMIC DNA]</scope>
    <source>
        <strain evidence="8 15">AF12-11</strain>
        <strain evidence="13 20">AF31-13BH</strain>
        <strain evidence="12 16">AF36-1BH</strain>
        <strain evidence="11 17">AF42-21</strain>
        <strain evidence="10 19">AM42-8</strain>
        <strain evidence="9 18">AM46-16</strain>
        <strain evidence="7 14">TF11-11</strain>
    </source>
</reference>
<evidence type="ECO:0000256" key="5">
    <source>
        <dbReference type="ARBA" id="ARBA00023244"/>
    </source>
</evidence>